<evidence type="ECO:0000313" key="5">
    <source>
        <dbReference type="Proteomes" id="UP000494206"/>
    </source>
</evidence>
<dbReference type="InterPro" id="IPR016073">
    <property type="entry name" value="Skp1_comp_POZ"/>
</dbReference>
<dbReference type="Proteomes" id="UP000494206">
    <property type="component" value="Unassembled WGS sequence"/>
</dbReference>
<dbReference type="InterPro" id="IPR016897">
    <property type="entry name" value="SKP1"/>
</dbReference>
<keyword evidence="2" id="KW-0833">Ubl conjugation pathway</keyword>
<dbReference type="AlphaFoldDB" id="A0A8S1F8L3"/>
<gene>
    <name evidence="4" type="ORF">CBOVIS_LOCUS11748</name>
</gene>
<keyword evidence="5" id="KW-1185">Reference proteome</keyword>
<comment type="similarity">
    <text evidence="1">Belongs to the SKP1 family.</text>
</comment>
<dbReference type="OrthoDB" id="5786141at2759"/>
<protein>
    <recommendedName>
        <fullName evidence="3">SKP1 component POZ domain-containing protein</fullName>
    </recommendedName>
</protein>
<dbReference type="PANTHER" id="PTHR11165">
    <property type="entry name" value="SKP1"/>
    <property type="match status" value="1"/>
</dbReference>
<evidence type="ECO:0000256" key="2">
    <source>
        <dbReference type="ARBA" id="ARBA00022786"/>
    </source>
</evidence>
<organism evidence="4 5">
    <name type="scientific">Caenorhabditis bovis</name>
    <dbReference type="NCBI Taxonomy" id="2654633"/>
    <lineage>
        <taxon>Eukaryota</taxon>
        <taxon>Metazoa</taxon>
        <taxon>Ecdysozoa</taxon>
        <taxon>Nematoda</taxon>
        <taxon>Chromadorea</taxon>
        <taxon>Rhabditida</taxon>
        <taxon>Rhabditina</taxon>
        <taxon>Rhabditomorpha</taxon>
        <taxon>Rhabditoidea</taxon>
        <taxon>Rhabditidae</taxon>
        <taxon>Peloderinae</taxon>
        <taxon>Caenorhabditis</taxon>
    </lineage>
</organism>
<dbReference type="EMBL" id="CADEPM010000010">
    <property type="protein sequence ID" value="CAB3410191.1"/>
    <property type="molecule type" value="Genomic_DNA"/>
</dbReference>
<name>A0A8S1F8L3_9PELO</name>
<evidence type="ECO:0000256" key="1">
    <source>
        <dbReference type="ARBA" id="ARBA00009993"/>
    </source>
</evidence>
<evidence type="ECO:0000313" key="4">
    <source>
        <dbReference type="EMBL" id="CAB3410191.1"/>
    </source>
</evidence>
<sequence>MESRSVHDVAPMVDNSERIIKFHTRDNEIIEMPQKWIIISKTVKDFLVEHGFEDKVCEVTQPIRLEHVCAETLRIIMKWCQRHHTENIPASHDRGASGQYKGLDDPFDASIMPSKQAILFELIMAAKFLQLNYLRDISCNYLVYNAGRVAFAKLFDLSGRTDDSEPLDMARFEAMNDGKLSF</sequence>
<dbReference type="SMART" id="SM00512">
    <property type="entry name" value="Skp1"/>
    <property type="match status" value="1"/>
</dbReference>
<dbReference type="Gene3D" id="3.30.710.10">
    <property type="entry name" value="Potassium Channel Kv1.1, Chain A"/>
    <property type="match status" value="1"/>
</dbReference>
<feature type="domain" description="SKP1 component POZ" evidence="3">
    <location>
        <begin position="19"/>
        <end position="84"/>
    </location>
</feature>
<dbReference type="SUPFAM" id="SSF54695">
    <property type="entry name" value="POZ domain"/>
    <property type="match status" value="1"/>
</dbReference>
<dbReference type="InterPro" id="IPR011333">
    <property type="entry name" value="SKP1/BTB/POZ_sf"/>
</dbReference>
<accession>A0A8S1F8L3</accession>
<dbReference type="SUPFAM" id="SSF81382">
    <property type="entry name" value="Skp1 dimerisation domain-like"/>
    <property type="match status" value="1"/>
</dbReference>
<dbReference type="InterPro" id="IPR001232">
    <property type="entry name" value="SKP1-like"/>
</dbReference>
<evidence type="ECO:0000259" key="3">
    <source>
        <dbReference type="Pfam" id="PF03931"/>
    </source>
</evidence>
<dbReference type="GO" id="GO:0006511">
    <property type="term" value="P:ubiquitin-dependent protein catabolic process"/>
    <property type="evidence" value="ECO:0007669"/>
    <property type="project" value="InterPro"/>
</dbReference>
<comment type="caution">
    <text evidence="4">The sequence shown here is derived from an EMBL/GenBank/DDBJ whole genome shotgun (WGS) entry which is preliminary data.</text>
</comment>
<dbReference type="Pfam" id="PF03931">
    <property type="entry name" value="Skp1_POZ"/>
    <property type="match status" value="1"/>
</dbReference>
<proteinExistence type="inferred from homology"/>
<dbReference type="InterPro" id="IPR036296">
    <property type="entry name" value="SKP1-like_dim_sf"/>
</dbReference>
<reference evidence="4 5" key="1">
    <citation type="submission" date="2020-04" db="EMBL/GenBank/DDBJ databases">
        <authorList>
            <person name="Laetsch R D."/>
            <person name="Stevens L."/>
            <person name="Kumar S."/>
            <person name="Blaxter L. M."/>
        </authorList>
    </citation>
    <scope>NUCLEOTIDE SEQUENCE [LARGE SCALE GENOMIC DNA]</scope>
</reference>